<dbReference type="Proteomes" id="UP000595942">
    <property type="component" value="Chromosome"/>
</dbReference>
<accession>A0A143PAI0</accession>
<dbReference type="OrthoDB" id="9799958at2"/>
<reference evidence="10 13" key="2">
    <citation type="submission" date="2021-01" db="EMBL/GenBank/DDBJ databases">
        <title>FDA dAtabase for Regulatory Grade micrObial Sequences (FDA-ARGOS): Supporting development and validation of Infectious Disease Dx tests.</title>
        <authorList>
            <person name="Sproer C."/>
            <person name="Gronow S."/>
            <person name="Severitt S."/>
            <person name="Schroder I."/>
            <person name="Tallon L."/>
            <person name="Sadzewicz L."/>
            <person name="Zhao X."/>
            <person name="Boylan J."/>
            <person name="Ott S."/>
            <person name="Bowen H."/>
            <person name="Vavikolanu K."/>
            <person name="Mehta A."/>
            <person name="Aluvathingal J."/>
            <person name="Nadendla S."/>
            <person name="Lowell S."/>
            <person name="Myers T."/>
            <person name="Yan Y."/>
            <person name="Sichtig H."/>
        </authorList>
    </citation>
    <scope>NUCLEOTIDE SEQUENCE [LARGE SCALE GENOMIC DNA]</scope>
    <source>
        <strain evidence="10 13">FDAARGOS_1148</strain>
    </source>
</reference>
<dbReference type="GeneID" id="93727249"/>
<evidence type="ECO:0000313" key="10">
    <source>
        <dbReference type="EMBL" id="QQS82833.1"/>
    </source>
</evidence>
<feature type="transmembrane region" description="Helical" evidence="9">
    <location>
        <begin position="61"/>
        <end position="81"/>
    </location>
</feature>
<evidence type="ECO:0000256" key="7">
    <source>
        <dbReference type="ARBA" id="ARBA00023136"/>
    </source>
</evidence>
<dbReference type="PANTHER" id="PTHR34702">
    <property type="entry name" value="NA(+)/H(+) ANTIPORTER SUBUNIT F1"/>
    <property type="match status" value="1"/>
</dbReference>
<dbReference type="PIRSF" id="PIRSF028784">
    <property type="entry name" value="MrpF"/>
    <property type="match status" value="1"/>
</dbReference>
<evidence type="ECO:0000313" key="11">
    <source>
        <dbReference type="EMBL" id="RZI02570.1"/>
    </source>
</evidence>
<evidence type="ECO:0000256" key="2">
    <source>
        <dbReference type="ARBA" id="ARBA00009212"/>
    </source>
</evidence>
<dbReference type="Pfam" id="PF04066">
    <property type="entry name" value="MrpF_PhaF"/>
    <property type="match status" value="1"/>
</dbReference>
<gene>
    <name evidence="11" type="ORF">EIG99_05835</name>
    <name evidence="10" type="ORF">I6J05_00485</name>
</gene>
<reference evidence="11 12" key="1">
    <citation type="submission" date="2018-11" db="EMBL/GenBank/DDBJ databases">
        <title>Genomic profiling of Staphylococcus species from a Poultry farm system in KwaZulu-Natal, South Africa.</title>
        <authorList>
            <person name="Amoako D.G."/>
            <person name="Somboro A.M."/>
            <person name="Abia A.L.K."/>
            <person name="Bester L.A."/>
            <person name="Essack S.Y."/>
        </authorList>
    </citation>
    <scope>NUCLEOTIDE SEQUENCE [LARGE SCALE GENOMIC DNA]</scope>
    <source>
        <strain evidence="11 12">SA11</strain>
    </source>
</reference>
<comment type="subcellular location">
    <subcellularLocation>
        <location evidence="1 8">Cell membrane</location>
        <topology evidence="1 8">Multi-pass membrane protein</topology>
    </subcellularLocation>
</comment>
<organism evidence="11 12">
    <name type="scientific">Staphylococcus condimenti</name>
    <dbReference type="NCBI Taxonomy" id="70255"/>
    <lineage>
        <taxon>Bacteria</taxon>
        <taxon>Bacillati</taxon>
        <taxon>Bacillota</taxon>
        <taxon>Bacilli</taxon>
        <taxon>Bacillales</taxon>
        <taxon>Staphylococcaceae</taxon>
        <taxon>Staphylococcus</taxon>
    </lineage>
</organism>
<dbReference type="GO" id="GO:0015385">
    <property type="term" value="F:sodium:proton antiporter activity"/>
    <property type="evidence" value="ECO:0007669"/>
    <property type="project" value="TreeGrafter"/>
</dbReference>
<evidence type="ECO:0000256" key="5">
    <source>
        <dbReference type="ARBA" id="ARBA00022692"/>
    </source>
</evidence>
<proteinExistence type="inferred from homology"/>
<keyword evidence="8" id="KW-0050">Antiport</keyword>
<keyword evidence="13" id="KW-1185">Reference proteome</keyword>
<name>A0A143PAI0_9STAP</name>
<dbReference type="EMBL" id="CP068073">
    <property type="protein sequence ID" value="QQS82833.1"/>
    <property type="molecule type" value="Genomic_DNA"/>
</dbReference>
<comment type="similarity">
    <text evidence="2 8">Belongs to the CPA3 antiporters (TC 2.A.63) subunit F family.</text>
</comment>
<evidence type="ECO:0000256" key="3">
    <source>
        <dbReference type="ARBA" id="ARBA00022448"/>
    </source>
</evidence>
<evidence type="ECO:0000256" key="8">
    <source>
        <dbReference type="PIRNR" id="PIRNR028784"/>
    </source>
</evidence>
<keyword evidence="6 9" id="KW-1133">Transmembrane helix</keyword>
<keyword evidence="5 9" id="KW-0812">Transmembrane</keyword>
<keyword evidence="8" id="KW-0406">Ion transport</keyword>
<keyword evidence="7 8" id="KW-0472">Membrane</keyword>
<evidence type="ECO:0000256" key="6">
    <source>
        <dbReference type="ARBA" id="ARBA00022989"/>
    </source>
</evidence>
<feature type="transmembrane region" description="Helical" evidence="9">
    <location>
        <begin position="6"/>
        <end position="24"/>
    </location>
</feature>
<keyword evidence="3 8" id="KW-0813">Transport</keyword>
<dbReference type="EMBL" id="RQTE01000094">
    <property type="protein sequence ID" value="RZI02570.1"/>
    <property type="molecule type" value="Genomic_DNA"/>
</dbReference>
<dbReference type="PANTHER" id="PTHR34702:SF1">
    <property type="entry name" value="NA(+)_H(+) ANTIPORTER SUBUNIT F"/>
    <property type="match status" value="1"/>
</dbReference>
<protein>
    <submittedName>
        <fullName evidence="11">Na(+)/H(+) antiporter subunit F1</fullName>
    </submittedName>
</protein>
<dbReference type="KEGG" id="scv:A4G25_05170"/>
<sequence>MSAFNIVIIIALIIVALSILGMLVRVILGPSLADRVVALDAIGIQLMAIVALFSIFLDTKYMIVTILLIGIIAFLGTAVFAKYMQEGKVIEHDRHDND</sequence>
<dbReference type="NCBIfam" id="NF009248">
    <property type="entry name" value="PRK12600.1"/>
    <property type="match status" value="1"/>
</dbReference>
<dbReference type="GO" id="GO:0005886">
    <property type="term" value="C:plasma membrane"/>
    <property type="evidence" value="ECO:0007669"/>
    <property type="project" value="UniProtKB-SubCell"/>
</dbReference>
<evidence type="ECO:0000256" key="9">
    <source>
        <dbReference type="SAM" id="Phobius"/>
    </source>
</evidence>
<feature type="transmembrane region" description="Helical" evidence="9">
    <location>
        <begin position="36"/>
        <end position="55"/>
    </location>
</feature>
<evidence type="ECO:0000256" key="4">
    <source>
        <dbReference type="ARBA" id="ARBA00022475"/>
    </source>
</evidence>
<dbReference type="Proteomes" id="UP000293854">
    <property type="component" value="Unassembled WGS sequence"/>
</dbReference>
<evidence type="ECO:0000313" key="13">
    <source>
        <dbReference type="Proteomes" id="UP000595942"/>
    </source>
</evidence>
<evidence type="ECO:0000256" key="1">
    <source>
        <dbReference type="ARBA" id="ARBA00004651"/>
    </source>
</evidence>
<dbReference type="AlphaFoldDB" id="A0A143PAI0"/>
<dbReference type="InterPro" id="IPR007208">
    <property type="entry name" value="MrpF/PhaF-like"/>
</dbReference>
<keyword evidence="4 8" id="KW-1003">Cell membrane</keyword>
<evidence type="ECO:0000313" key="12">
    <source>
        <dbReference type="Proteomes" id="UP000293854"/>
    </source>
</evidence>
<dbReference type="RefSeq" id="WP_047132909.1">
    <property type="nucleotide sequence ID" value="NZ_CP015114.1"/>
</dbReference>